<evidence type="ECO:0000313" key="1">
    <source>
        <dbReference type="EMBL" id="GAH12359.1"/>
    </source>
</evidence>
<sequence length="168" mass="18771">MTQPEIESPGQDKTGLLENKIPNFESKLSPSASAILKIVKTFEEGGQLEVFQADAEFENLRKMVISYRGSLHSILSRRLEEVVNLGGVKIITQRDVTSLIVNLWEKNISNLTRAELPFLECVLMHPGHSLKDLSKKSGLSYAQSRRAQKRLNDSGVLRIGGMLNPNRL</sequence>
<protein>
    <submittedName>
        <fullName evidence="1">Uncharacterized protein</fullName>
    </submittedName>
</protein>
<name>X1E598_9ZZZZ</name>
<dbReference type="EMBL" id="BART01035234">
    <property type="protein sequence ID" value="GAH12359.1"/>
    <property type="molecule type" value="Genomic_DNA"/>
</dbReference>
<organism evidence="1">
    <name type="scientific">marine sediment metagenome</name>
    <dbReference type="NCBI Taxonomy" id="412755"/>
    <lineage>
        <taxon>unclassified sequences</taxon>
        <taxon>metagenomes</taxon>
        <taxon>ecological metagenomes</taxon>
    </lineage>
</organism>
<accession>X1E598</accession>
<reference evidence="1" key="1">
    <citation type="journal article" date="2014" name="Front. Microbiol.">
        <title>High frequency of phylogenetically diverse reductive dehalogenase-homologous genes in deep subseafloor sedimentary metagenomes.</title>
        <authorList>
            <person name="Kawai M."/>
            <person name="Futagami T."/>
            <person name="Toyoda A."/>
            <person name="Takaki Y."/>
            <person name="Nishi S."/>
            <person name="Hori S."/>
            <person name="Arai W."/>
            <person name="Tsubouchi T."/>
            <person name="Morono Y."/>
            <person name="Uchiyama I."/>
            <person name="Ito T."/>
            <person name="Fujiyama A."/>
            <person name="Inagaki F."/>
            <person name="Takami H."/>
        </authorList>
    </citation>
    <scope>NUCLEOTIDE SEQUENCE</scope>
    <source>
        <strain evidence="1">Expedition CK06-06</strain>
    </source>
</reference>
<comment type="caution">
    <text evidence="1">The sequence shown here is derived from an EMBL/GenBank/DDBJ whole genome shotgun (WGS) entry which is preliminary data.</text>
</comment>
<feature type="non-terminal residue" evidence="1">
    <location>
        <position position="168"/>
    </location>
</feature>
<dbReference type="AlphaFoldDB" id="X1E598"/>
<proteinExistence type="predicted"/>
<gene>
    <name evidence="1" type="ORF">S01H4_59929</name>
</gene>